<dbReference type="EMBL" id="PGFH01000001">
    <property type="protein sequence ID" value="PJJ82164.1"/>
    <property type="molecule type" value="Genomic_DNA"/>
</dbReference>
<dbReference type="InterPro" id="IPR023198">
    <property type="entry name" value="PGP-like_dom2"/>
</dbReference>
<dbReference type="GO" id="GO:0005829">
    <property type="term" value="C:cytosol"/>
    <property type="evidence" value="ECO:0007669"/>
    <property type="project" value="TreeGrafter"/>
</dbReference>
<proteinExistence type="predicted"/>
<accession>A0A2M9D8W6</accession>
<sequence length="225" mass="23949">MTMHILWDIDGTLIHNSKDGAAVYLEAFTHVTGTEPQKFITNPHGQTEGQILTALLELNGHPATMLDDVLAELDARTQKLLETGYVRTAVVGGPDALRDAGGRGWTNALLTGNGPQHSRVKLTAAGYAEDDFNWTNSFFGDRSPDRHHLTSLVAPILGEQPSVIIGDTPNDGLAADSARIPFIAVATGAYSVAELRDTSALVVVEDLVAGRDDVLGTIAELAQRG</sequence>
<keyword evidence="1" id="KW-0378">Hydrolase</keyword>
<dbReference type="OrthoDB" id="9781769at2"/>
<dbReference type="Gene3D" id="3.40.50.1000">
    <property type="entry name" value="HAD superfamily/HAD-like"/>
    <property type="match status" value="1"/>
</dbReference>
<name>A0A2M9D8W6_9MICO</name>
<dbReference type="GO" id="GO:0008967">
    <property type="term" value="F:phosphoglycolate phosphatase activity"/>
    <property type="evidence" value="ECO:0007669"/>
    <property type="project" value="TreeGrafter"/>
</dbReference>
<dbReference type="GO" id="GO:0006281">
    <property type="term" value="P:DNA repair"/>
    <property type="evidence" value="ECO:0007669"/>
    <property type="project" value="TreeGrafter"/>
</dbReference>
<organism evidence="1 2">
    <name type="scientific">Salinibacterium amurskyense</name>
    <dbReference type="NCBI Taxonomy" id="205941"/>
    <lineage>
        <taxon>Bacteria</taxon>
        <taxon>Bacillati</taxon>
        <taxon>Actinomycetota</taxon>
        <taxon>Actinomycetes</taxon>
        <taxon>Micrococcales</taxon>
        <taxon>Microbacteriaceae</taxon>
        <taxon>Salinibacterium</taxon>
    </lineage>
</organism>
<dbReference type="PANTHER" id="PTHR43434:SF1">
    <property type="entry name" value="PHOSPHOGLYCOLATE PHOSPHATASE"/>
    <property type="match status" value="1"/>
</dbReference>
<dbReference type="Gene3D" id="1.10.150.240">
    <property type="entry name" value="Putative phosphatase, domain 2"/>
    <property type="match status" value="1"/>
</dbReference>
<protein>
    <submittedName>
        <fullName evidence="1">Phosphoglycolate phosphatase-like HAD superfamily hydrolase</fullName>
    </submittedName>
</protein>
<dbReference type="SUPFAM" id="SSF56784">
    <property type="entry name" value="HAD-like"/>
    <property type="match status" value="1"/>
</dbReference>
<dbReference type="InterPro" id="IPR050155">
    <property type="entry name" value="HAD-like_hydrolase_sf"/>
</dbReference>
<evidence type="ECO:0000313" key="2">
    <source>
        <dbReference type="Proteomes" id="UP000231742"/>
    </source>
</evidence>
<keyword evidence="2" id="KW-1185">Reference proteome</keyword>
<reference evidence="1 2" key="1">
    <citation type="submission" date="2017-11" db="EMBL/GenBank/DDBJ databases">
        <title>Genomic Encyclopedia of Archaeal and Bacterial Type Strains, Phase II (KMG-II): From Individual Species to Whole Genera.</title>
        <authorList>
            <person name="Goeker M."/>
        </authorList>
    </citation>
    <scope>NUCLEOTIDE SEQUENCE [LARGE SCALE GENOMIC DNA]</scope>
    <source>
        <strain evidence="1 2">DSM 16400</strain>
    </source>
</reference>
<dbReference type="InterPro" id="IPR023214">
    <property type="entry name" value="HAD_sf"/>
</dbReference>
<dbReference type="Proteomes" id="UP000231742">
    <property type="component" value="Unassembled WGS sequence"/>
</dbReference>
<dbReference type="PANTHER" id="PTHR43434">
    <property type="entry name" value="PHOSPHOGLYCOLATE PHOSPHATASE"/>
    <property type="match status" value="1"/>
</dbReference>
<dbReference type="Pfam" id="PF13242">
    <property type="entry name" value="Hydrolase_like"/>
    <property type="match status" value="1"/>
</dbReference>
<evidence type="ECO:0000313" key="1">
    <source>
        <dbReference type="EMBL" id="PJJ82164.1"/>
    </source>
</evidence>
<dbReference type="InterPro" id="IPR036412">
    <property type="entry name" value="HAD-like_sf"/>
</dbReference>
<dbReference type="AlphaFoldDB" id="A0A2M9D8W6"/>
<comment type="caution">
    <text evidence="1">The sequence shown here is derived from an EMBL/GenBank/DDBJ whole genome shotgun (WGS) entry which is preliminary data.</text>
</comment>
<gene>
    <name evidence="1" type="ORF">CLV85_1355</name>
</gene>